<feature type="domain" description="Malonyl-CoA:ACP transacylase (MAT)" evidence="2">
    <location>
        <begin position="13"/>
        <end position="307"/>
    </location>
</feature>
<dbReference type="Gene3D" id="3.40.366.10">
    <property type="entry name" value="Malonyl-Coenzyme A Acyl Carrier Protein, domain 2"/>
    <property type="match status" value="1"/>
</dbReference>
<dbReference type="InterPro" id="IPR014043">
    <property type="entry name" value="Acyl_transferase_dom"/>
</dbReference>
<dbReference type="EMBL" id="JAEKJZ010000001">
    <property type="protein sequence ID" value="MBN9669594.1"/>
    <property type="molecule type" value="Genomic_DNA"/>
</dbReference>
<accession>A0A939EDH3</accession>
<dbReference type="SUPFAM" id="SSF52151">
    <property type="entry name" value="FabD/lysophospholipase-like"/>
    <property type="match status" value="1"/>
</dbReference>
<comment type="caution">
    <text evidence="3">The sequence shown here is derived from an EMBL/GenBank/DDBJ whole genome shotgun (WGS) entry which is preliminary data.</text>
</comment>
<protein>
    <submittedName>
        <fullName evidence="3">Acyltransferase domain-containing protein</fullName>
    </submittedName>
</protein>
<dbReference type="AlphaFoldDB" id="A0A939EDH3"/>
<reference evidence="3" key="1">
    <citation type="submission" date="2020-12" db="EMBL/GenBank/DDBJ databases">
        <title>Oil enriched cultivation method for isolating marine PHA-producing bacteria.</title>
        <authorList>
            <person name="Zheng W."/>
            <person name="Yu S."/>
            <person name="Huang Y."/>
        </authorList>
    </citation>
    <scope>NUCLEOTIDE SEQUENCE</scope>
    <source>
        <strain evidence="3">SY-2-12</strain>
    </source>
</reference>
<dbReference type="PANTHER" id="PTHR45681">
    <property type="entry name" value="POLYKETIDE SYNTHASE 44-RELATED"/>
    <property type="match status" value="1"/>
</dbReference>
<dbReference type="SMART" id="SM00827">
    <property type="entry name" value="PKS_AT"/>
    <property type="match status" value="1"/>
</dbReference>
<keyword evidence="3" id="KW-0012">Acyltransferase</keyword>
<organism evidence="3 4">
    <name type="scientific">Roseibium aggregatum</name>
    <dbReference type="NCBI Taxonomy" id="187304"/>
    <lineage>
        <taxon>Bacteria</taxon>
        <taxon>Pseudomonadati</taxon>
        <taxon>Pseudomonadota</taxon>
        <taxon>Alphaproteobacteria</taxon>
        <taxon>Hyphomicrobiales</taxon>
        <taxon>Stappiaceae</taxon>
        <taxon>Roseibium</taxon>
    </lineage>
</organism>
<dbReference type="PANTHER" id="PTHR45681:SF6">
    <property type="entry name" value="POLYKETIDE SYNTHASE 37"/>
    <property type="match status" value="1"/>
</dbReference>
<dbReference type="RefSeq" id="WP_207139145.1">
    <property type="nucleotide sequence ID" value="NZ_JAEKJZ010000001.1"/>
</dbReference>
<evidence type="ECO:0000313" key="3">
    <source>
        <dbReference type="EMBL" id="MBN9669594.1"/>
    </source>
</evidence>
<dbReference type="InterPro" id="IPR050444">
    <property type="entry name" value="Polyketide_Synthase"/>
</dbReference>
<dbReference type="Pfam" id="PF00698">
    <property type="entry name" value="Acyl_transf_1"/>
    <property type="match status" value="1"/>
</dbReference>
<evidence type="ECO:0000259" key="2">
    <source>
        <dbReference type="SMART" id="SM00827"/>
    </source>
</evidence>
<dbReference type="InterPro" id="IPR016035">
    <property type="entry name" value="Acyl_Trfase/lysoPLipase"/>
</dbReference>
<evidence type="ECO:0000256" key="1">
    <source>
        <dbReference type="ARBA" id="ARBA00022679"/>
    </source>
</evidence>
<name>A0A939EDH3_9HYPH</name>
<evidence type="ECO:0000313" key="4">
    <source>
        <dbReference type="Proteomes" id="UP000664096"/>
    </source>
</evidence>
<keyword evidence="1" id="KW-0808">Transferase</keyword>
<sequence>MLSNSPSLPTAFFFAGQGSQYYHMAADLMHAEPVFRQWMEIGDRIVRSAQGFSPLETIYSAQRSKTEPFDHLEHSHPALFMTQFAAAKLLQDRGVRPDLLIGVSLGEFVAMSVAGMLPFETALRAIARQPSVFRKSTPPGALIAMLGPETLLQDSHVLRDTAVIAGVNAESHCVIACLETDSERVTSELRRLDVAFQKLPVPFAFHSHFVETARDDYLATVAGLAFETPFWPVWSACLAAPLDTVDGGLLWRIVREPMRLRSTLAAIEAKGGAHYIDLSPTGTLAAVLRQKLTAPSPSKVSPLMSPFGGDLKRLEKLVEAGV</sequence>
<dbReference type="Proteomes" id="UP000664096">
    <property type="component" value="Unassembled WGS sequence"/>
</dbReference>
<dbReference type="GO" id="GO:0016746">
    <property type="term" value="F:acyltransferase activity"/>
    <property type="evidence" value="ECO:0007669"/>
    <property type="project" value="UniProtKB-KW"/>
</dbReference>
<proteinExistence type="predicted"/>
<dbReference type="InterPro" id="IPR001227">
    <property type="entry name" value="Ac_transferase_dom_sf"/>
</dbReference>
<gene>
    <name evidence="3" type="ORF">JF539_04535</name>
</gene>